<proteinExistence type="predicted"/>
<evidence type="ECO:0000313" key="3">
    <source>
        <dbReference type="Proteomes" id="UP000688947"/>
    </source>
</evidence>
<feature type="compositionally biased region" description="Acidic residues" evidence="1">
    <location>
        <begin position="95"/>
        <end position="106"/>
    </location>
</feature>
<dbReference type="EMBL" id="JAENGZ010000609">
    <property type="protein sequence ID" value="KAG6956391.1"/>
    <property type="molecule type" value="Genomic_DNA"/>
</dbReference>
<comment type="caution">
    <text evidence="2">The sequence shown here is derived from an EMBL/GenBank/DDBJ whole genome shotgun (WGS) entry which is preliminary data.</text>
</comment>
<dbReference type="OrthoDB" id="10317604at2759"/>
<name>A0A8T1U8J4_9STRA</name>
<gene>
    <name evidence="2" type="ORF">JG687_00010626</name>
</gene>
<reference evidence="2" key="1">
    <citation type="submission" date="2021-01" db="EMBL/GenBank/DDBJ databases">
        <title>Phytophthora aleatoria, a newly-described species from Pinus radiata is distinct from Phytophthora cactorum isolates based on comparative genomics.</title>
        <authorList>
            <person name="Mcdougal R."/>
            <person name="Panda P."/>
            <person name="Williams N."/>
            <person name="Studholme D.J."/>
        </authorList>
    </citation>
    <scope>NUCLEOTIDE SEQUENCE</scope>
    <source>
        <strain evidence="2">NZFS 3830</strain>
    </source>
</reference>
<sequence length="265" mass="28928">LDGWRFYHYPERVEGTKDFRIQTFNRQDGSLTPLPDIPRHVSGGLGKSPLEESASEAREESSADPQVPVSYGGFQALMDDESKSETDDPMLTAEGLDELEGPDDESYAYPGVEPRSNPDEDMPEAAQPSASPLNPAVSMSPKDGITSEKVRQAQRANRRKELANEDVGTTAFVEVPATRDPRRSRVRHDAVVIMTLPSYVGSSIPLQSPSLALTPGSDIPDSLASLASDMRSKELAQCYSPSRIPGDLQSETSQDSDPGFVYKKR</sequence>
<dbReference type="Proteomes" id="UP000688947">
    <property type="component" value="Unassembled WGS sequence"/>
</dbReference>
<evidence type="ECO:0000256" key="1">
    <source>
        <dbReference type="SAM" id="MobiDB-lite"/>
    </source>
</evidence>
<dbReference type="VEuPathDB" id="FungiDB:PC110_g12063"/>
<protein>
    <submittedName>
        <fullName evidence="2">Uncharacterized protein</fullName>
    </submittedName>
</protein>
<evidence type="ECO:0000313" key="2">
    <source>
        <dbReference type="EMBL" id="KAG6956391.1"/>
    </source>
</evidence>
<feature type="region of interest" description="Disordered" evidence="1">
    <location>
        <begin position="27"/>
        <end position="166"/>
    </location>
</feature>
<organism evidence="2 3">
    <name type="scientific">Phytophthora cactorum</name>
    <dbReference type="NCBI Taxonomy" id="29920"/>
    <lineage>
        <taxon>Eukaryota</taxon>
        <taxon>Sar</taxon>
        <taxon>Stramenopiles</taxon>
        <taxon>Oomycota</taxon>
        <taxon>Peronosporomycetes</taxon>
        <taxon>Peronosporales</taxon>
        <taxon>Peronosporaceae</taxon>
        <taxon>Phytophthora</taxon>
    </lineage>
</organism>
<feature type="non-terminal residue" evidence="2">
    <location>
        <position position="1"/>
    </location>
</feature>
<dbReference type="AlphaFoldDB" id="A0A8T1U8J4"/>
<feature type="region of interest" description="Disordered" evidence="1">
    <location>
        <begin position="241"/>
        <end position="265"/>
    </location>
</feature>
<accession>A0A8T1U8J4</accession>